<name>A0A0J2FZB0_KLEPN</name>
<dbReference type="Proteomes" id="UP000609027">
    <property type="component" value="Unassembled WGS sequence"/>
</dbReference>
<dbReference type="EMBL" id="JACLRA010000001">
    <property type="protein sequence ID" value="MBC2862955.1"/>
    <property type="molecule type" value="Genomic_DNA"/>
</dbReference>
<dbReference type="Proteomes" id="UP000598328">
    <property type="component" value="Unassembled WGS sequence"/>
</dbReference>
<evidence type="ECO:0000313" key="11">
    <source>
        <dbReference type="EMBL" id="ROG98067.1"/>
    </source>
</evidence>
<evidence type="ECO:0000313" key="9">
    <source>
        <dbReference type="EMBL" id="MBD3723129.1"/>
    </source>
</evidence>
<dbReference type="KEGG" id="kpnu:LI86_08870"/>
<dbReference type="Proteomes" id="UP000629923">
    <property type="component" value="Unassembled WGS sequence"/>
</dbReference>
<evidence type="ECO:0000313" key="14">
    <source>
        <dbReference type="EMBL" id="SWF76833.1"/>
    </source>
</evidence>
<dbReference type="EMBL" id="UJHH01000030">
    <property type="protein sequence ID" value="SWF76833.1"/>
    <property type="molecule type" value="Genomic_DNA"/>
</dbReference>
<evidence type="ECO:0000313" key="15">
    <source>
        <dbReference type="EMBL" id="SYR26649.1"/>
    </source>
</evidence>
<dbReference type="EMBL" id="JACXTJ010000010">
    <property type="protein sequence ID" value="MBD3721864.1"/>
    <property type="molecule type" value="Genomic_DNA"/>
</dbReference>
<evidence type="ECO:0000313" key="10">
    <source>
        <dbReference type="EMBL" id="QQZ73249.1"/>
    </source>
</evidence>
<evidence type="ECO:0000313" key="19">
    <source>
        <dbReference type="Proteomes" id="UP000259364"/>
    </source>
</evidence>
<dbReference type="EMBL" id="UIUC01000005">
    <property type="protein sequence ID" value="SVN63622.1"/>
    <property type="molecule type" value="Genomic_DNA"/>
</dbReference>
<evidence type="ECO:0000313" key="12">
    <source>
        <dbReference type="EMBL" id="RRF05488.1"/>
    </source>
</evidence>
<dbReference type="Proteomes" id="UP000275975">
    <property type="component" value="Unassembled WGS sequence"/>
</dbReference>
<dbReference type="EMBL" id="JACLQZ010000001">
    <property type="protein sequence ID" value="MBC2873255.1"/>
    <property type="molecule type" value="Genomic_DNA"/>
</dbReference>
<evidence type="ECO:0000313" key="23">
    <source>
        <dbReference type="Proteomes" id="UP000595568"/>
    </source>
</evidence>
<reference evidence="1 16" key="1">
    <citation type="submission" date="2014-10" db="EMBL/GenBank/DDBJ databases">
        <title>Plasmid movement, recombination, and chromosomal integration amongst multidrug resistant commensal Escherichia coli clones within a single commercial turkey flock.</title>
        <authorList>
            <person name="Lang K."/>
            <person name="Dorn K."/>
            <person name="Danzeisen J."/>
            <person name="Johnson T."/>
        </authorList>
    </citation>
    <scope>NUCLEOTIDE SEQUENCE [LARGE SCALE GENOMIC DNA]</scope>
    <source>
        <strain evidence="1 16">UMNturkey9</strain>
    </source>
</reference>
<organism evidence="11 21">
    <name type="scientific">Klebsiella pneumoniae</name>
    <dbReference type="NCBI Taxonomy" id="573"/>
    <lineage>
        <taxon>Bacteria</taxon>
        <taxon>Pseudomonadati</taxon>
        <taxon>Pseudomonadota</taxon>
        <taxon>Gammaproteobacteria</taxon>
        <taxon>Enterobacterales</taxon>
        <taxon>Enterobacteriaceae</taxon>
        <taxon>Klebsiella/Raoultella group</taxon>
        <taxon>Klebsiella</taxon>
        <taxon>Klebsiella pneumoniae complex</taxon>
    </lineage>
</organism>
<dbReference type="AlphaFoldDB" id="A0A0J2FZB0"/>
<dbReference type="Proteomes" id="UP000616340">
    <property type="component" value="Unassembled WGS sequence"/>
</dbReference>
<dbReference type="Gene3D" id="1.10.238.160">
    <property type="match status" value="1"/>
</dbReference>
<reference evidence="4" key="6">
    <citation type="submission" date="2020-07" db="EMBL/GenBank/DDBJ databases">
        <title>Clinical and genomic characterization of carbapenemase-producing Enterobacterales causing secondary infections during the COVID-19 crisis at a New York City hospital.</title>
        <authorList>
            <person name="Gomez-Simmonds A."/>
            <person name="Annavajhala M.K."/>
            <person name="Uhlemann A.-C."/>
        </authorList>
    </citation>
    <scope>NUCLEOTIDE SEQUENCE</scope>
    <source>
        <strain evidence="9">KP1826</strain>
        <strain evidence="7">KP1827</strain>
        <strain evidence="4">NK1590</strain>
        <strain evidence="5">NK1593</strain>
        <strain evidence="8">NK1607</strain>
        <strain evidence="6">NK1677</strain>
    </source>
</reference>
<accession>A0A164KLG9</accession>
<evidence type="ECO:0000313" key="18">
    <source>
        <dbReference type="Proteomes" id="UP000258905"/>
    </source>
</evidence>
<dbReference type="EMBL" id="ULCI01000001">
    <property type="protein sequence ID" value="SYR26649.1"/>
    <property type="molecule type" value="Genomic_DNA"/>
</dbReference>
<evidence type="ECO:0000313" key="16">
    <source>
        <dbReference type="Proteomes" id="UP000031820"/>
    </source>
</evidence>
<evidence type="ECO:0000313" key="3">
    <source>
        <dbReference type="EMBL" id="MBC2873255.1"/>
    </source>
</evidence>
<dbReference type="Proteomes" id="UP000657739">
    <property type="component" value="Unassembled WGS sequence"/>
</dbReference>
<protein>
    <submittedName>
        <fullName evidence="11">AlpA family transcriptional regulator</fullName>
    </submittedName>
    <submittedName>
        <fullName evidence="1">DNA-binding protein</fullName>
    </submittedName>
    <submittedName>
        <fullName evidence="13">Regulatory protein</fullName>
    </submittedName>
</protein>
<reference evidence="11 21" key="3">
    <citation type="submission" date="2018-10" db="EMBL/GenBank/DDBJ databases">
        <authorList>
            <person name="Vanduin D."/>
            <person name="Fouts D."/>
            <person name="Wright M."/>
            <person name="Sutton G."/>
            <person name="Nguyen K."/>
            <person name="Kreiswirth B."/>
            <person name="Chen L."/>
            <person name="Rojas L."/>
            <person name="Hujer A."/>
            <person name="Hujer K."/>
            <person name="Bonomo R."/>
            <person name="Adams M."/>
        </authorList>
    </citation>
    <scope>NUCLEOTIDE SEQUENCE [LARGE SCALE GENOMIC DNA]</scope>
    <source>
        <strain evidence="11 21">CRK0165</strain>
    </source>
</reference>
<dbReference type="RefSeq" id="WP_002911792.1">
    <property type="nucleotide sequence ID" value="NZ_AP024750.1"/>
</dbReference>
<dbReference type="Pfam" id="PF05930">
    <property type="entry name" value="Phage_AlpA"/>
    <property type="match status" value="1"/>
</dbReference>
<dbReference type="Proteomes" id="UP000283322">
    <property type="component" value="Unassembled WGS sequence"/>
</dbReference>
<dbReference type="PANTHER" id="PTHR36154:SF1">
    <property type="entry name" value="DNA-BINDING TRANSCRIPTIONAL ACTIVATOR ALPA"/>
    <property type="match status" value="1"/>
</dbReference>
<dbReference type="Proteomes" id="UP000595568">
    <property type="component" value="Chromosome"/>
</dbReference>
<evidence type="ECO:0000313" key="6">
    <source>
        <dbReference type="EMBL" id="MBD3708997.1"/>
    </source>
</evidence>
<evidence type="ECO:0000313" key="13">
    <source>
        <dbReference type="EMBL" id="SVN63622.1"/>
    </source>
</evidence>
<evidence type="ECO:0000313" key="21">
    <source>
        <dbReference type="Proteomes" id="UP000283322"/>
    </source>
</evidence>
<reference evidence="10 23" key="8">
    <citation type="submission" date="2021-01" db="EMBL/GenBank/DDBJ databases">
        <title>Genome sequencing of apramycin resistant K. pneumoniae.</title>
        <authorList>
            <person name="Chen L."/>
            <person name="Kreiswirth B."/>
        </authorList>
    </citation>
    <scope>NUCLEOTIDE SEQUENCE [LARGE SCALE GENOMIC DNA]</scope>
    <source>
        <strain evidence="10 23">59493</strain>
    </source>
</reference>
<dbReference type="EMBL" id="RDAM01000001">
    <property type="protein sequence ID" value="RRF05488.1"/>
    <property type="molecule type" value="Genomic_DNA"/>
</dbReference>
<evidence type="ECO:0000313" key="4">
    <source>
        <dbReference type="EMBL" id="MBD3702837.1"/>
    </source>
</evidence>
<sequence length="72" mass="8261">MVQNKTDKTLKLIRLSEVIRKTGFGKTWIYKLISAGKFPKQIKIGERAVAFIESEVDEWIYKAITASRNTSN</sequence>
<evidence type="ECO:0000313" key="5">
    <source>
        <dbReference type="EMBL" id="MBD3708405.1"/>
    </source>
</evidence>
<reference evidence="2 22" key="7">
    <citation type="submission" date="2020-08" db="EMBL/GenBank/DDBJ databases">
        <title>Tigecycline and colistin resistance in Klebsiella pneumoniae.</title>
        <authorList>
            <person name="Ramesh N."/>
            <person name="Shanthini T."/>
            <person name="Prasanth M."/>
            <person name="Senthilkumar N."/>
            <person name="Meesala Krishna M."/>
            <person name="Guruswami G."/>
        </authorList>
    </citation>
    <scope>NUCLEOTIDE SEQUENCE</scope>
    <source>
        <strain evidence="2 22">SHM 84</strain>
        <strain evidence="3">SHM 84C</strain>
    </source>
</reference>
<reference evidence="17 18" key="2">
    <citation type="submission" date="2018-08" db="EMBL/GenBank/DDBJ databases">
        <authorList>
            <consortium name="Pathogen Informatics"/>
        </authorList>
    </citation>
    <scope>NUCLEOTIDE SEQUENCE [LARGE SCALE GENOMIC DNA]</scope>
    <source>
        <strain evidence="13 18">EuSCAPE_GR003</strain>
        <strain evidence="15 17">EuSCAPE_HU047</strain>
        <strain evidence="14 19">EuSCAPE_UK014</strain>
    </source>
</reference>
<dbReference type="Proteomes" id="UP000031820">
    <property type="component" value="Unassembled WGS sequence"/>
</dbReference>
<keyword evidence="1" id="KW-0238">DNA-binding</keyword>
<dbReference type="Proteomes" id="UP000592342">
    <property type="component" value="Unassembled WGS sequence"/>
</dbReference>
<evidence type="ECO:0000313" key="22">
    <source>
        <dbReference type="Proteomes" id="UP000592342"/>
    </source>
</evidence>
<evidence type="ECO:0000313" key="1">
    <source>
        <dbReference type="EMBL" id="KII01993.1"/>
    </source>
</evidence>
<dbReference type="Proteomes" id="UP000258253">
    <property type="component" value="Unassembled WGS sequence"/>
</dbReference>
<dbReference type="EMBL" id="CP068602">
    <property type="protein sequence ID" value="QQZ73249.1"/>
    <property type="molecule type" value="Genomic_DNA"/>
</dbReference>
<reference evidence="12" key="4">
    <citation type="submission" date="2018-10" db="EMBL/GenBank/DDBJ databases">
        <authorList>
            <person name="Fan Y."/>
            <person name="Timp W."/>
            <person name="Bergman Y."/>
            <person name="Tamma P."/>
            <person name="Simner P."/>
        </authorList>
    </citation>
    <scope>NUCLEOTIDE SEQUENCE</scope>
    <source>
        <strain evidence="12">KLPN_104</strain>
    </source>
</reference>
<dbReference type="Proteomes" id="UP000259364">
    <property type="component" value="Unassembled WGS sequence"/>
</dbReference>
<dbReference type="Proteomes" id="UP000639195">
    <property type="component" value="Unassembled WGS sequence"/>
</dbReference>
<accession>A0A0J2FZB0</accession>
<proteinExistence type="predicted"/>
<dbReference type="Proteomes" id="UP000655796">
    <property type="component" value="Unassembled WGS sequence"/>
</dbReference>
<dbReference type="EMBL" id="JACXSV010000009">
    <property type="protein sequence ID" value="MBD3723129.1"/>
    <property type="molecule type" value="Genomic_DNA"/>
</dbReference>
<evidence type="ECO:0000313" key="17">
    <source>
        <dbReference type="Proteomes" id="UP000258253"/>
    </source>
</evidence>
<evidence type="ECO:0000313" key="7">
    <source>
        <dbReference type="EMBL" id="MBD3715771.1"/>
    </source>
</evidence>
<dbReference type="GO" id="GO:0003677">
    <property type="term" value="F:DNA binding"/>
    <property type="evidence" value="ECO:0007669"/>
    <property type="project" value="UniProtKB-KW"/>
</dbReference>
<dbReference type="EMBL" id="JACXSW010000013">
    <property type="protein sequence ID" value="MBD3715771.1"/>
    <property type="molecule type" value="Genomic_DNA"/>
</dbReference>
<evidence type="ECO:0000313" key="2">
    <source>
        <dbReference type="EMBL" id="MBC2862955.1"/>
    </source>
</evidence>
<dbReference type="EMBL" id="JACXTD010000006">
    <property type="protein sequence ID" value="MBD3702837.1"/>
    <property type="molecule type" value="Genomic_DNA"/>
</dbReference>
<dbReference type="PANTHER" id="PTHR36154">
    <property type="entry name" value="DNA-BINDING TRANSCRIPTIONAL ACTIVATOR ALPA"/>
    <property type="match status" value="1"/>
</dbReference>
<dbReference type="KEGG" id="kpne:KU54_008900"/>
<dbReference type="InterPro" id="IPR010260">
    <property type="entry name" value="AlpA"/>
</dbReference>
<dbReference type="Proteomes" id="UP000258905">
    <property type="component" value="Unassembled WGS sequence"/>
</dbReference>
<evidence type="ECO:0000313" key="8">
    <source>
        <dbReference type="EMBL" id="MBD3721864.1"/>
    </source>
</evidence>
<dbReference type="EMBL" id="MPYG04000085">
    <property type="protein sequence ID" value="ROG98067.1"/>
    <property type="molecule type" value="Genomic_DNA"/>
</dbReference>
<reference evidence="12 20" key="5">
    <citation type="journal article" date="2019" name="Antimicrob. Agents Chemother.">
        <title>Applying Rapid Whole Genome Sequencing to Predict Phenotypic Antimicrobial Susceptibility Testing Results Among Carbapenem-Resistant Klebsiella pneumoniae Clinical Isolates.</title>
        <authorList>
            <person name="Tamma P.D."/>
            <person name="Fan Y."/>
            <person name="Bergman Y."/>
            <person name="Pertea G."/>
            <person name="Kazmi A."/>
            <person name="Lewis S."/>
            <person name="Carroll K.C."/>
            <person name="Schatz M.C."/>
            <person name="Timp W."/>
            <person name="Simner P.J."/>
        </authorList>
    </citation>
    <scope>NUCLEOTIDE SEQUENCE [LARGE SCALE GENOMIC DNA]</scope>
    <source>
        <strain evidence="12 20">KLPN_104</strain>
    </source>
</reference>
<evidence type="ECO:0000313" key="20">
    <source>
        <dbReference type="Proteomes" id="UP000275975"/>
    </source>
</evidence>
<dbReference type="InterPro" id="IPR052931">
    <property type="entry name" value="Prophage_regulatory_activator"/>
</dbReference>
<gene>
    <name evidence="11" type="ORF">BL124_00011590</name>
    <name evidence="12" type="ORF">EAO17_04300</name>
    <name evidence="2" type="ORF">H7U16_20285</name>
    <name evidence="3" type="ORF">H7U18_22870</name>
    <name evidence="9" type="ORF">IE978_29400</name>
    <name evidence="7" type="ORF">IE979_05265</name>
    <name evidence="4" type="ORF">IE986_30555</name>
    <name evidence="5" type="ORF">IE987_20295</name>
    <name evidence="8" type="ORF">IE992_30655</name>
    <name evidence="6" type="ORF">IE996_03030</name>
    <name evidence="10" type="ORF">JMZ77_08755</name>
    <name evidence="1" type="ORF">LS45_24600</name>
    <name evidence="15" type="ORF">SAMEA3538828_00173</name>
    <name evidence="13" type="ORF">SAMEA3649591_01717</name>
    <name evidence="14" type="ORF">SAMEA3720909_04776</name>
</gene>
<dbReference type="EMBL" id="JRRF01000023">
    <property type="protein sequence ID" value="KII01993.1"/>
    <property type="molecule type" value="Genomic_DNA"/>
</dbReference>
<dbReference type="EMBL" id="JACXTN010000001">
    <property type="protein sequence ID" value="MBD3708997.1"/>
    <property type="molecule type" value="Genomic_DNA"/>
</dbReference>
<dbReference type="EMBL" id="JACXTE010000001">
    <property type="protein sequence ID" value="MBD3708405.1"/>
    <property type="molecule type" value="Genomic_DNA"/>
</dbReference>